<comment type="caution">
    <text evidence="1">The sequence shown here is derived from an EMBL/GenBank/DDBJ whole genome shotgun (WGS) entry which is preliminary data.</text>
</comment>
<organism evidence="1 2">
    <name type="scientific">Candidatus Schekmanbacteria bacterium RBG_16_38_11</name>
    <dbReference type="NCBI Taxonomy" id="1817880"/>
    <lineage>
        <taxon>Bacteria</taxon>
        <taxon>Candidatus Schekmaniibacteriota</taxon>
    </lineage>
</organism>
<sequence>MVFAIFILNLSDFYFVLSKKRNVLPGFEWKANKNMNLNTESEKLKLSNKILKPETYNLQLPAVYSF</sequence>
<evidence type="ECO:0000313" key="1">
    <source>
        <dbReference type="EMBL" id="OGL46621.1"/>
    </source>
</evidence>
<protein>
    <submittedName>
        <fullName evidence="1">Uncharacterized protein</fullName>
    </submittedName>
</protein>
<name>A0A1F7RYT2_9BACT</name>
<dbReference type="EMBL" id="MGDF01000041">
    <property type="protein sequence ID" value="OGL46621.1"/>
    <property type="molecule type" value="Genomic_DNA"/>
</dbReference>
<proteinExistence type="predicted"/>
<evidence type="ECO:0000313" key="2">
    <source>
        <dbReference type="Proteomes" id="UP000178435"/>
    </source>
</evidence>
<dbReference type="AlphaFoldDB" id="A0A1F7RYT2"/>
<dbReference type="Proteomes" id="UP000178435">
    <property type="component" value="Unassembled WGS sequence"/>
</dbReference>
<accession>A0A1F7RYT2</accession>
<gene>
    <name evidence="1" type="ORF">A2149_02550</name>
</gene>
<reference evidence="1 2" key="1">
    <citation type="journal article" date="2016" name="Nat. Commun.">
        <title>Thousands of microbial genomes shed light on interconnected biogeochemical processes in an aquifer system.</title>
        <authorList>
            <person name="Anantharaman K."/>
            <person name="Brown C.T."/>
            <person name="Hug L.A."/>
            <person name="Sharon I."/>
            <person name="Castelle C.J."/>
            <person name="Probst A.J."/>
            <person name="Thomas B.C."/>
            <person name="Singh A."/>
            <person name="Wilkins M.J."/>
            <person name="Karaoz U."/>
            <person name="Brodie E.L."/>
            <person name="Williams K.H."/>
            <person name="Hubbard S.S."/>
            <person name="Banfield J.F."/>
        </authorList>
    </citation>
    <scope>NUCLEOTIDE SEQUENCE [LARGE SCALE GENOMIC DNA]</scope>
</reference>